<evidence type="ECO:0000313" key="10">
    <source>
        <dbReference type="Proteomes" id="UP000249891"/>
    </source>
</evidence>
<gene>
    <name evidence="9" type="primary">cdsA_2</name>
    <name evidence="9" type="ORF">NCTC11546_00560</name>
</gene>
<comment type="pathway">
    <text evidence="7">Phospholipid metabolism; CDP-diacylglycerol biosynthesis; CDP-diacylglycerol from sn-glycerol 3-phosphate: step 3/3.</text>
</comment>
<feature type="transmembrane region" description="Helical" evidence="8">
    <location>
        <begin position="58"/>
        <end position="76"/>
    </location>
</feature>
<evidence type="ECO:0000256" key="1">
    <source>
        <dbReference type="ARBA" id="ARBA00004141"/>
    </source>
</evidence>
<dbReference type="GO" id="GO:0009273">
    <property type="term" value="P:peptidoglycan-based cell wall biogenesis"/>
    <property type="evidence" value="ECO:0007669"/>
    <property type="project" value="TreeGrafter"/>
</dbReference>
<feature type="transmembrane region" description="Helical" evidence="8">
    <location>
        <begin position="109"/>
        <end position="128"/>
    </location>
</feature>
<comment type="subcellular location">
    <subcellularLocation>
        <location evidence="1">Membrane</location>
        <topology evidence="1">Multi-pass membrane protein</topology>
    </subcellularLocation>
</comment>
<dbReference type="PANTHER" id="PTHR43535:SF1">
    <property type="entry name" value="PHOSPHATIDATE CYTIDYLYLTRANSFERASE"/>
    <property type="match status" value="1"/>
</dbReference>
<dbReference type="InterPro" id="IPR000374">
    <property type="entry name" value="PC_trans"/>
</dbReference>
<evidence type="ECO:0000256" key="5">
    <source>
        <dbReference type="ARBA" id="ARBA00022989"/>
    </source>
</evidence>
<dbReference type="UniPathway" id="UPA00557">
    <property type="reaction ID" value="UER00614"/>
</dbReference>
<dbReference type="GO" id="GO:0016024">
    <property type="term" value="P:CDP-diacylglycerol biosynthetic process"/>
    <property type="evidence" value="ECO:0007669"/>
    <property type="project" value="UniProtKB-UniPathway"/>
</dbReference>
<accession>A0A2X2RFY2</accession>
<reference evidence="9 10" key="1">
    <citation type="submission" date="2018-06" db="EMBL/GenBank/DDBJ databases">
        <authorList>
            <consortium name="Pathogen Informatics"/>
            <person name="Doyle S."/>
        </authorList>
    </citation>
    <scope>NUCLEOTIDE SEQUENCE [LARGE SCALE GENOMIC DNA]</scope>
    <source>
        <strain evidence="9 10">NCTC11546</strain>
    </source>
</reference>
<dbReference type="EMBL" id="UARG01000017">
    <property type="protein sequence ID" value="SQA77357.1"/>
    <property type="molecule type" value="Genomic_DNA"/>
</dbReference>
<feature type="transmembrane region" description="Helical" evidence="8">
    <location>
        <begin position="173"/>
        <end position="194"/>
    </location>
</feature>
<dbReference type="EC" id="2.7.7.41" evidence="7"/>
<evidence type="ECO:0000256" key="2">
    <source>
        <dbReference type="ARBA" id="ARBA00010185"/>
    </source>
</evidence>
<dbReference type="RefSeq" id="WP_128090882.1">
    <property type="nucleotide sequence ID" value="NZ_UARG01000017.1"/>
</dbReference>
<organism evidence="9 10">
    <name type="scientific">Capnocytophaga ochracea</name>
    <dbReference type="NCBI Taxonomy" id="1018"/>
    <lineage>
        <taxon>Bacteria</taxon>
        <taxon>Pseudomonadati</taxon>
        <taxon>Bacteroidota</taxon>
        <taxon>Flavobacteriia</taxon>
        <taxon>Flavobacteriales</taxon>
        <taxon>Flavobacteriaceae</taxon>
        <taxon>Capnocytophaga</taxon>
    </lineage>
</organism>
<feature type="transmembrane region" description="Helical" evidence="8">
    <location>
        <begin position="82"/>
        <end position="102"/>
    </location>
</feature>
<comment type="catalytic activity">
    <reaction evidence="7">
        <text>a 1,2-diacyl-sn-glycero-3-phosphate + CTP + H(+) = a CDP-1,2-diacyl-sn-glycerol + diphosphate</text>
        <dbReference type="Rhea" id="RHEA:16229"/>
        <dbReference type="ChEBI" id="CHEBI:15378"/>
        <dbReference type="ChEBI" id="CHEBI:33019"/>
        <dbReference type="ChEBI" id="CHEBI:37563"/>
        <dbReference type="ChEBI" id="CHEBI:58332"/>
        <dbReference type="ChEBI" id="CHEBI:58608"/>
        <dbReference type="EC" id="2.7.7.41"/>
    </reaction>
</comment>
<name>A0A2X2RFY2_CAPOC</name>
<sequence length="262" mass="29310">MPNTNSHSKFADVPLRIRSWVFIIAVFAGAVYNKLTMRIFICWVSFQCLKELGRLFSFNTRYLPIVIAILQGVLLFCFPHYQIYLLGAIVLLIISVLGTFFVAKNEASYIALSLGIVLFAYPHLFFLFSVPNGLLWLIFLVVSTELNDVFQYLSGKCLGKQKILPKVSPNKTIAGCVGGILLTPLVSVCLAYVLGLQASLHTWLLLGVIISFFGFWGDVCISFLKRKAGVKDTGNLIPGHGGLLDRMDSLLFNSIWFFLWVQ</sequence>
<protein>
    <recommendedName>
        <fullName evidence="7">Phosphatidate cytidylyltransferase</fullName>
        <ecNumber evidence="7">2.7.7.41</ecNumber>
    </recommendedName>
</protein>
<proteinExistence type="inferred from homology"/>
<dbReference type="GO" id="GO:0005886">
    <property type="term" value="C:plasma membrane"/>
    <property type="evidence" value="ECO:0007669"/>
    <property type="project" value="TreeGrafter"/>
</dbReference>
<dbReference type="PROSITE" id="PS01315">
    <property type="entry name" value="CDS"/>
    <property type="match status" value="1"/>
</dbReference>
<keyword evidence="3 7" id="KW-0808">Transferase</keyword>
<dbReference type="AlphaFoldDB" id="A0A2X2RFY2"/>
<evidence type="ECO:0000256" key="6">
    <source>
        <dbReference type="ARBA" id="ARBA00023136"/>
    </source>
</evidence>
<feature type="transmembrane region" description="Helical" evidence="8">
    <location>
        <begin position="20"/>
        <end position="46"/>
    </location>
</feature>
<feature type="transmembrane region" description="Helical" evidence="8">
    <location>
        <begin position="200"/>
        <end position="224"/>
    </location>
</feature>
<dbReference type="Proteomes" id="UP000249891">
    <property type="component" value="Unassembled WGS sequence"/>
</dbReference>
<feature type="transmembrane region" description="Helical" evidence="8">
    <location>
        <begin position="134"/>
        <end position="153"/>
    </location>
</feature>
<dbReference type="PANTHER" id="PTHR43535">
    <property type="entry name" value="PHOSPHATIDATE CYTIDYLYLTRANSFERASE"/>
    <property type="match status" value="1"/>
</dbReference>
<dbReference type="GO" id="GO:0004605">
    <property type="term" value="F:phosphatidate cytidylyltransferase activity"/>
    <property type="evidence" value="ECO:0007669"/>
    <property type="project" value="UniProtKB-EC"/>
</dbReference>
<keyword evidence="6 8" id="KW-0472">Membrane</keyword>
<dbReference type="Pfam" id="PF01148">
    <property type="entry name" value="CTP_transf_1"/>
    <property type="match status" value="1"/>
</dbReference>
<comment type="similarity">
    <text evidence="2 7">Belongs to the CDS family.</text>
</comment>
<keyword evidence="4 7" id="KW-0812">Transmembrane</keyword>
<evidence type="ECO:0000256" key="8">
    <source>
        <dbReference type="SAM" id="Phobius"/>
    </source>
</evidence>
<keyword evidence="5 8" id="KW-1133">Transmembrane helix</keyword>
<evidence type="ECO:0000256" key="4">
    <source>
        <dbReference type="ARBA" id="ARBA00022692"/>
    </source>
</evidence>
<evidence type="ECO:0000256" key="3">
    <source>
        <dbReference type="ARBA" id="ARBA00022679"/>
    </source>
</evidence>
<keyword evidence="7 9" id="KW-0548">Nucleotidyltransferase</keyword>
<evidence type="ECO:0000256" key="7">
    <source>
        <dbReference type="RuleBase" id="RU003938"/>
    </source>
</evidence>
<evidence type="ECO:0000313" key="9">
    <source>
        <dbReference type="EMBL" id="SQA77357.1"/>
    </source>
</evidence>